<dbReference type="InterPro" id="IPR037520">
    <property type="entry name" value="Folliculin/SMCR8_longin"/>
</dbReference>
<evidence type="ECO:0000259" key="1">
    <source>
        <dbReference type="PROSITE" id="PS51834"/>
    </source>
</evidence>
<keyword evidence="3" id="KW-1185">Reference proteome</keyword>
<name>A0A125RDY2_9SACH</name>
<dbReference type="EMBL" id="CP014242">
    <property type="protein sequence ID" value="AMD18895.1"/>
    <property type="molecule type" value="Genomic_DNA"/>
</dbReference>
<evidence type="ECO:0000313" key="3">
    <source>
        <dbReference type="Proteomes" id="UP000243052"/>
    </source>
</evidence>
<evidence type="ECO:0000313" key="2">
    <source>
        <dbReference type="EMBL" id="AMD18895.1"/>
    </source>
</evidence>
<dbReference type="STRING" id="45286.A0A125RDY2"/>
<dbReference type="PROSITE" id="PS51834">
    <property type="entry name" value="DENN_FLCN_SMCR8"/>
    <property type="match status" value="1"/>
</dbReference>
<dbReference type="AlphaFoldDB" id="A0A125RDY2"/>
<dbReference type="Proteomes" id="UP000243052">
    <property type="component" value="Chromosome ii"/>
</dbReference>
<dbReference type="PANTHER" id="PTHR31441:SF2">
    <property type="entry name" value="FOLLICULIN"/>
    <property type="match status" value="1"/>
</dbReference>
<sequence>MTSLLISLTHFCDKHGPKVLLVTQCAKTTSECEKLLLPNYPTDSYCESCQIYIPGEYNCKSMRSVINGSHYVSTHYSAVRFQFLASLIKKIFSEETVSYDESPLLFYDNTKGLNLSVGFKLEDPYARGNERRYCLVLTIDTRNQDLAMDVISKNWKFISGAFSNMIEFIKRERKDEMLRILKQNEEPGSTFSTMVSGSYLRGNSLKIPKNLTELTNDQNLFVRLHKWNAFTLDRLDKQINEHGI</sequence>
<feature type="domain" description="UDENN FLCN/SMCR8-type" evidence="1">
    <location>
        <begin position="48"/>
        <end position="244"/>
    </location>
</feature>
<reference evidence="2 3" key="1">
    <citation type="submission" date="2016-01" db="EMBL/GenBank/DDBJ databases">
        <title>Genome sequence of the yeast Holleya sinecauda.</title>
        <authorList>
            <person name="Dietrich F.S."/>
        </authorList>
    </citation>
    <scope>NUCLEOTIDE SEQUENCE [LARGE SCALE GENOMIC DNA]</scope>
    <source>
        <strain evidence="2 3">ATCC 58844</strain>
    </source>
</reference>
<accession>A0A125RDY2</accession>
<dbReference type="GeneID" id="28722080"/>
<protein>
    <submittedName>
        <fullName evidence="2">HBL007Wp</fullName>
    </submittedName>
</protein>
<proteinExistence type="predicted"/>
<dbReference type="InterPro" id="IPR037521">
    <property type="entry name" value="FLCN/SMCR8_DENN"/>
</dbReference>
<dbReference type="OrthoDB" id="5599713at2759"/>
<dbReference type="GO" id="GO:1904263">
    <property type="term" value="P:positive regulation of TORC1 signaling"/>
    <property type="evidence" value="ECO:0007669"/>
    <property type="project" value="TreeGrafter"/>
</dbReference>
<dbReference type="RefSeq" id="XP_017985891.1">
    <property type="nucleotide sequence ID" value="XM_018130013.1"/>
</dbReference>
<organism evidence="2 3">
    <name type="scientific">Eremothecium sinecaudum</name>
    <dbReference type="NCBI Taxonomy" id="45286"/>
    <lineage>
        <taxon>Eukaryota</taxon>
        <taxon>Fungi</taxon>
        <taxon>Dikarya</taxon>
        <taxon>Ascomycota</taxon>
        <taxon>Saccharomycotina</taxon>
        <taxon>Saccharomycetes</taxon>
        <taxon>Saccharomycetales</taxon>
        <taxon>Saccharomycetaceae</taxon>
        <taxon>Eremothecium</taxon>
    </lineage>
</organism>
<dbReference type="GO" id="GO:0005829">
    <property type="term" value="C:cytosol"/>
    <property type="evidence" value="ECO:0007669"/>
    <property type="project" value="TreeGrafter"/>
</dbReference>
<gene>
    <name evidence="2" type="ORF">AW171_hschr2418</name>
</gene>
<dbReference type="InterPro" id="IPR021713">
    <property type="entry name" value="Folliculin"/>
</dbReference>
<dbReference type="GO" id="GO:0005096">
    <property type="term" value="F:GTPase activator activity"/>
    <property type="evidence" value="ECO:0007669"/>
    <property type="project" value="InterPro"/>
</dbReference>
<dbReference type="Pfam" id="PF11704">
    <property type="entry name" value="Folliculin"/>
    <property type="match status" value="1"/>
</dbReference>
<dbReference type="PANTHER" id="PTHR31441">
    <property type="entry name" value="FOLLICULIN FAMILY MEMBER"/>
    <property type="match status" value="1"/>
</dbReference>